<evidence type="ECO:0000256" key="1">
    <source>
        <dbReference type="SAM" id="MobiDB-lite"/>
    </source>
</evidence>
<gene>
    <name evidence="2" type="ORF">E1284_00125</name>
</gene>
<protein>
    <submittedName>
        <fullName evidence="2">Uncharacterized protein</fullName>
    </submittedName>
</protein>
<name>A0A4R4PEQ0_9ACTN</name>
<dbReference type="SUPFAM" id="SSF53901">
    <property type="entry name" value="Thiolase-like"/>
    <property type="match status" value="1"/>
</dbReference>
<dbReference type="OrthoDB" id="9815506at2"/>
<proteinExistence type="predicted"/>
<dbReference type="EMBL" id="SMJW01000001">
    <property type="protein sequence ID" value="TDC20330.1"/>
    <property type="molecule type" value="Genomic_DNA"/>
</dbReference>
<feature type="region of interest" description="Disordered" evidence="1">
    <location>
        <begin position="265"/>
        <end position="347"/>
    </location>
</feature>
<dbReference type="AlphaFoldDB" id="A0A4R4PEQ0"/>
<feature type="compositionally biased region" description="Basic residues" evidence="1">
    <location>
        <begin position="276"/>
        <end position="289"/>
    </location>
</feature>
<dbReference type="Proteomes" id="UP000295431">
    <property type="component" value="Unassembled WGS sequence"/>
</dbReference>
<feature type="compositionally biased region" description="Polar residues" evidence="1">
    <location>
        <begin position="338"/>
        <end position="347"/>
    </location>
</feature>
<reference evidence="2 3" key="1">
    <citation type="submission" date="2019-03" db="EMBL/GenBank/DDBJ databases">
        <title>Draft genome sequences of novel Actinobacteria.</title>
        <authorList>
            <person name="Sahin N."/>
            <person name="Ay H."/>
            <person name="Saygin H."/>
        </authorList>
    </citation>
    <scope>NUCLEOTIDE SEQUENCE [LARGE SCALE GENOMIC DNA]</scope>
    <source>
        <strain evidence="2 3">DSM 45347</strain>
    </source>
</reference>
<evidence type="ECO:0000313" key="3">
    <source>
        <dbReference type="Proteomes" id="UP000295431"/>
    </source>
</evidence>
<accession>A0A4R4PEQ0</accession>
<dbReference type="GO" id="GO:0016746">
    <property type="term" value="F:acyltransferase activity"/>
    <property type="evidence" value="ECO:0007669"/>
    <property type="project" value="InterPro"/>
</dbReference>
<feature type="compositionally biased region" description="Pro residues" evidence="1">
    <location>
        <begin position="290"/>
        <end position="302"/>
    </location>
</feature>
<dbReference type="RefSeq" id="WP_131935815.1">
    <property type="nucleotide sequence ID" value="NZ_BAAAMX010000002.1"/>
</dbReference>
<organism evidence="2 3">
    <name type="scientific">Actinomadura bangladeshensis</name>
    <dbReference type="NCBI Taxonomy" id="453573"/>
    <lineage>
        <taxon>Bacteria</taxon>
        <taxon>Bacillati</taxon>
        <taxon>Actinomycetota</taxon>
        <taxon>Actinomycetes</taxon>
        <taxon>Streptosporangiales</taxon>
        <taxon>Thermomonosporaceae</taxon>
        <taxon>Actinomadura</taxon>
    </lineage>
</organism>
<keyword evidence="3" id="KW-1185">Reference proteome</keyword>
<feature type="compositionally biased region" description="Basic and acidic residues" evidence="1">
    <location>
        <begin position="303"/>
        <end position="312"/>
    </location>
</feature>
<evidence type="ECO:0000313" key="2">
    <source>
        <dbReference type="EMBL" id="TDC20330.1"/>
    </source>
</evidence>
<dbReference type="InterPro" id="IPR016039">
    <property type="entry name" value="Thiolase-like"/>
</dbReference>
<dbReference type="Gene3D" id="3.40.47.10">
    <property type="match status" value="1"/>
</dbReference>
<comment type="caution">
    <text evidence="2">The sequence shown here is derived from an EMBL/GenBank/DDBJ whole genome shotgun (WGS) entry which is preliminary data.</text>
</comment>
<sequence>MTMRPMDIVGVGVDLPEPVDVRELAAGRDAPVEGYCGWTSACHAGPDDHPSTMGTRALDRALAYGLVAADLRLVVYCGAARDYQPSWSVSTEIMRLTEATEACLGIDTTAATLTGLDLVHGRLALHGGGHAALVAVERWTHTIDHGDPASSALWSDGDGAAAAVVALEAGAPGRLRFVAAEFRSRSEFNGYVRIEYGGTRAPLAPAGEDPHRRRVVGRSWDDVIAAYRDGYAAGYATLRARFPTEPTHLLCSQISPGVVGIIGVGARPVGPDDRHRPRHRSPRRSRRPCRPAPLPRRGPPRPGCRDGRERVACLRHGPAGLRRPLGVPAPHDPRPTGSAGSTEGVTP</sequence>